<reference evidence="2" key="1">
    <citation type="journal article" date="2014" name="Front. Microbiol.">
        <title>High frequency of phylogenetically diverse reductive dehalogenase-homologous genes in deep subseafloor sedimentary metagenomes.</title>
        <authorList>
            <person name="Kawai M."/>
            <person name="Futagami T."/>
            <person name="Toyoda A."/>
            <person name="Takaki Y."/>
            <person name="Nishi S."/>
            <person name="Hori S."/>
            <person name="Arai W."/>
            <person name="Tsubouchi T."/>
            <person name="Morono Y."/>
            <person name="Uchiyama I."/>
            <person name="Ito T."/>
            <person name="Fujiyama A."/>
            <person name="Inagaki F."/>
            <person name="Takami H."/>
        </authorList>
    </citation>
    <scope>NUCLEOTIDE SEQUENCE</scope>
    <source>
        <strain evidence="2">Expedition CK06-06</strain>
    </source>
</reference>
<keyword evidence="1" id="KW-0472">Membrane</keyword>
<evidence type="ECO:0000256" key="1">
    <source>
        <dbReference type="SAM" id="Phobius"/>
    </source>
</evidence>
<organism evidence="2">
    <name type="scientific">marine sediment metagenome</name>
    <dbReference type="NCBI Taxonomy" id="412755"/>
    <lineage>
        <taxon>unclassified sequences</taxon>
        <taxon>metagenomes</taxon>
        <taxon>ecological metagenomes</taxon>
    </lineage>
</organism>
<feature type="non-terminal residue" evidence="2">
    <location>
        <position position="57"/>
    </location>
</feature>
<keyword evidence="1" id="KW-0812">Transmembrane</keyword>
<gene>
    <name evidence="2" type="ORF">S01H1_30677</name>
</gene>
<dbReference type="AlphaFoldDB" id="X0SYX0"/>
<name>X0SYX0_9ZZZZ</name>
<feature type="transmembrane region" description="Helical" evidence="1">
    <location>
        <begin position="6"/>
        <end position="25"/>
    </location>
</feature>
<evidence type="ECO:0000313" key="2">
    <source>
        <dbReference type="EMBL" id="GAF86169.1"/>
    </source>
</evidence>
<protein>
    <recommendedName>
        <fullName evidence="3">CcmD family protein</fullName>
    </recommendedName>
</protein>
<keyword evidence="1" id="KW-1133">Transmembrane helix</keyword>
<accession>X0SYX0</accession>
<comment type="caution">
    <text evidence="2">The sequence shown here is derived from an EMBL/GenBank/DDBJ whole genome shotgun (WGS) entry which is preliminary data.</text>
</comment>
<proteinExistence type="predicted"/>
<dbReference type="EMBL" id="BARS01018893">
    <property type="protein sequence ID" value="GAF86169.1"/>
    <property type="molecule type" value="Genomic_DNA"/>
</dbReference>
<sequence length="57" mass="6529">MGAFLLTYSIVWSVLIIYVVSLDMAQRRLTRAAKALQCLLARHNKECSESTWDRDAI</sequence>
<evidence type="ECO:0008006" key="3">
    <source>
        <dbReference type="Google" id="ProtNLM"/>
    </source>
</evidence>